<keyword evidence="1" id="KW-0479">Metal-binding</keyword>
<feature type="compositionally biased region" description="Basic and acidic residues" evidence="5">
    <location>
        <begin position="1004"/>
        <end position="1025"/>
    </location>
</feature>
<dbReference type="InterPro" id="IPR002694">
    <property type="entry name" value="Znf_CHC2"/>
</dbReference>
<dbReference type="InterPro" id="IPR014819">
    <property type="entry name" value="PriCT_2"/>
</dbReference>
<dbReference type="HOGENOM" id="CLU_285091_0_0_3"/>
<dbReference type="PANTHER" id="PTHR30313">
    <property type="entry name" value="DNA PRIMASE"/>
    <property type="match status" value="1"/>
</dbReference>
<dbReference type="GO" id="GO:0006269">
    <property type="term" value="P:DNA replication, synthesis of primer"/>
    <property type="evidence" value="ECO:0007669"/>
    <property type="project" value="TreeGrafter"/>
</dbReference>
<keyword evidence="2" id="KW-0863">Zinc-finger</keyword>
<dbReference type="Proteomes" id="UP000008206">
    <property type="component" value="Plasmid Cy782201"/>
</dbReference>
<proteinExistence type="predicted"/>
<dbReference type="InterPro" id="IPR015330">
    <property type="entry name" value="DNA_primase/pol_bifunc_N"/>
</dbReference>
<gene>
    <name evidence="7" type="ordered locus">Cyan7822_6069</name>
</gene>
<evidence type="ECO:0000313" key="8">
    <source>
        <dbReference type="Proteomes" id="UP000008206"/>
    </source>
</evidence>
<dbReference type="GO" id="GO:0008270">
    <property type="term" value="F:zinc ion binding"/>
    <property type="evidence" value="ECO:0007669"/>
    <property type="project" value="UniProtKB-KW"/>
</dbReference>
<evidence type="ECO:0000256" key="5">
    <source>
        <dbReference type="SAM" id="MobiDB-lite"/>
    </source>
</evidence>
<geneLocation type="plasmid" evidence="7 8">
    <name>Cy782201</name>
</geneLocation>
<dbReference type="Pfam" id="PF08707">
    <property type="entry name" value="PriCT_2"/>
    <property type="match status" value="1"/>
</dbReference>
<evidence type="ECO:0000259" key="6">
    <source>
        <dbReference type="SMART" id="SM00400"/>
    </source>
</evidence>
<dbReference type="Pfam" id="PF13148">
    <property type="entry name" value="DUF3987"/>
    <property type="match status" value="1"/>
</dbReference>
<dbReference type="InterPro" id="IPR025048">
    <property type="entry name" value="DUF3987"/>
</dbReference>
<dbReference type="GO" id="GO:0016817">
    <property type="term" value="F:hydrolase activity, acting on acid anhydrides"/>
    <property type="evidence" value="ECO:0007669"/>
    <property type="project" value="InterPro"/>
</dbReference>
<sequence length="1087" mass="121373">MVATNNLNNRLIAGLQQIIASGIDLPLVPIGTHKQPLGDNWQNRPYKAAQLIEALQNGGVEVPIKGEIKKLQLGGFGVITGLPVTVEGISYYLMALDQDGESAIAIIDQLGNGKGVPPTVAFTSGRPGRCQYLFLVPSFYKDLIRTKKLKTAQTGDDDKPEQLEFRFANMQSVLPPSIHPVTGVYHWIEGAALGEVPIAIAPPWVISQMLINMSRLEGQILPLLHKYDIPLKVDSTGTKIDGSIIERLHKKVDLLSVIGEYIPLYERGKNYVGHCPVHESKAPNLMVYPDKKMFTCHDCGIGGNIFNFLQLLGKSQLKETITPQSTPQKRLTNNNGHHNFWSNVDWALSYLNALSPFRADDYDDWLTVGMALHSVDDSLLKEWDNWSRSSSKYKPGECEKKWKSFSSGGGVSLGTLAHLAKSDGWRSPFENNHRVYSNGSKNIAPSSSERNFVDEHTVNQGEPTLAQLIEEILAQNFDDATQDLALVELAKSYDNYNPSEIRAIANKLIDARHEQDYLSERKAELEQLEEHESFEYLPFDDIFYDCPDVASAFKYACQVNKKIQPQYFLGILPVTAGVIGVKGEVMAPVLGKVKGTLNLAIVGESGEGKSIVSKILISPLYRLQKEMMEQHKKQKSEYEEALNNWNRQHRDYRPAKPTESDYITTTDALLVISEYSREGIVANHVDNPNGFLIYQEEMVSLQRAQNMYRQGKGDDRQFLNNLYDNGPISRALKSERREVSQSAVSTFGGYQPDIILGQMGDLSDPDGQWARCNFVFGIEKKVHTRLNQPSVCLDDLFYNLYKKALFAPSIQCRFDSERLKYLEKFVNEMEDARWSCLESGMRAVYSKASGEVMRIALLLHWINCLLKGVPVAPIIPAIAVLKAIKIKKFFISQIAIIRTWGKSSPRSEEGLAPLYRTIQKIAARLEGIEEVLTTRRVLAARVPIFKGLKAKDIEKLFKDLAAMGKATLVKWKRGIALSIKSLLDGMDKSTKPGRNGNGGSPIDKGSDDRDRPSFTKDGRGQRGEDTSEYIKPPASCRLPPELNEIVAPIKNSSSSNTSSVVLPIWGSFAQTAETLLIEKNWLQTAYS</sequence>
<feature type="region of interest" description="Disordered" evidence="5">
    <location>
        <begin position="987"/>
        <end position="1036"/>
    </location>
</feature>
<dbReference type="SUPFAM" id="SSF57783">
    <property type="entry name" value="Zinc beta-ribbon"/>
    <property type="match status" value="1"/>
</dbReference>
<dbReference type="KEGG" id="cyj:Cyan7822_6069"/>
<keyword evidence="4" id="KW-0175">Coiled coil</keyword>
<dbReference type="PANTHER" id="PTHR30313:SF2">
    <property type="entry name" value="DNA PRIMASE"/>
    <property type="match status" value="1"/>
</dbReference>
<evidence type="ECO:0000256" key="1">
    <source>
        <dbReference type="ARBA" id="ARBA00022723"/>
    </source>
</evidence>
<name>E0ULT2_GLOV7</name>
<dbReference type="GO" id="GO:0003677">
    <property type="term" value="F:DNA binding"/>
    <property type="evidence" value="ECO:0007669"/>
    <property type="project" value="InterPro"/>
</dbReference>
<dbReference type="InterPro" id="IPR036977">
    <property type="entry name" value="DNA_primase_Znf_CHC2"/>
</dbReference>
<organism evidence="7 8">
    <name type="scientific">Gloeothece verrucosa (strain PCC 7822)</name>
    <name type="common">Cyanothece sp. (strain PCC 7822)</name>
    <dbReference type="NCBI Taxonomy" id="497965"/>
    <lineage>
        <taxon>Bacteria</taxon>
        <taxon>Bacillati</taxon>
        <taxon>Cyanobacteriota</taxon>
        <taxon>Cyanophyceae</taxon>
        <taxon>Oscillatoriophycideae</taxon>
        <taxon>Chroococcales</taxon>
        <taxon>Aphanothecaceae</taxon>
        <taxon>Gloeothece</taxon>
        <taxon>Gloeothece verrucosa</taxon>
    </lineage>
</organism>
<evidence type="ECO:0000313" key="7">
    <source>
        <dbReference type="EMBL" id="ADN17912.1"/>
    </source>
</evidence>
<dbReference type="Gene3D" id="3.90.580.10">
    <property type="entry name" value="Zinc finger, CHC2-type domain"/>
    <property type="match status" value="1"/>
</dbReference>
<feature type="domain" description="Zinc finger CHC2-type" evidence="6">
    <location>
        <begin position="271"/>
        <end position="325"/>
    </location>
</feature>
<keyword evidence="7" id="KW-0614">Plasmid</keyword>
<dbReference type="SMART" id="SM00400">
    <property type="entry name" value="ZnF_CHCC"/>
    <property type="match status" value="1"/>
</dbReference>
<dbReference type="OrthoDB" id="460004at2"/>
<evidence type="ECO:0000256" key="3">
    <source>
        <dbReference type="ARBA" id="ARBA00022833"/>
    </source>
</evidence>
<feature type="coiled-coil region" evidence="4">
    <location>
        <begin position="621"/>
        <end position="648"/>
    </location>
</feature>
<accession>E0ULT2</accession>
<dbReference type="EMBL" id="CP002199">
    <property type="protein sequence ID" value="ADN17912.1"/>
    <property type="molecule type" value="Genomic_DNA"/>
</dbReference>
<dbReference type="InterPro" id="IPR050219">
    <property type="entry name" value="DnaG_primase"/>
</dbReference>
<dbReference type="GO" id="GO:0003899">
    <property type="term" value="F:DNA-directed RNA polymerase activity"/>
    <property type="evidence" value="ECO:0007669"/>
    <property type="project" value="InterPro"/>
</dbReference>
<keyword evidence="8" id="KW-1185">Reference proteome</keyword>
<protein>
    <submittedName>
        <fullName evidence="7">Primase 2</fullName>
    </submittedName>
</protein>
<evidence type="ECO:0000256" key="4">
    <source>
        <dbReference type="SAM" id="Coils"/>
    </source>
</evidence>
<dbReference type="AlphaFoldDB" id="E0ULT2"/>
<dbReference type="Pfam" id="PF01807">
    <property type="entry name" value="Zn_ribbon_DnaG"/>
    <property type="match status" value="1"/>
</dbReference>
<dbReference type="Pfam" id="PF09250">
    <property type="entry name" value="Prim-Pol"/>
    <property type="match status" value="1"/>
</dbReference>
<keyword evidence="3" id="KW-0862">Zinc</keyword>
<reference evidence="8" key="1">
    <citation type="journal article" date="2011" name="MBio">
        <title>Novel metabolic attributes of the genus Cyanothece, comprising a group of unicellular nitrogen-fixing Cyanobacteria.</title>
        <authorList>
            <person name="Bandyopadhyay A."/>
            <person name="Elvitigala T."/>
            <person name="Welsh E."/>
            <person name="Stockel J."/>
            <person name="Liberton M."/>
            <person name="Min H."/>
            <person name="Sherman L.A."/>
            <person name="Pakrasi H.B."/>
        </authorList>
    </citation>
    <scope>NUCLEOTIDE SEQUENCE [LARGE SCALE GENOMIC DNA]</scope>
    <source>
        <strain evidence="8">PCC 7822</strain>
        <plasmid evidence="8">Cy782201</plasmid>
    </source>
</reference>
<evidence type="ECO:0000256" key="2">
    <source>
        <dbReference type="ARBA" id="ARBA00022771"/>
    </source>
</evidence>
<dbReference type="GO" id="GO:0005737">
    <property type="term" value="C:cytoplasm"/>
    <property type="evidence" value="ECO:0007669"/>
    <property type="project" value="TreeGrafter"/>
</dbReference>
<dbReference type="RefSeq" id="WP_013334662.1">
    <property type="nucleotide sequence ID" value="NC_014533.1"/>
</dbReference>